<dbReference type="RefSeq" id="WP_007922050.1">
    <property type="nucleotide sequence ID" value="NZ_ADVG01000005.1"/>
</dbReference>
<keyword evidence="2" id="KW-1185">Reference proteome</keyword>
<proteinExistence type="predicted"/>
<gene>
    <name evidence="1" type="ORF">Krac_0401</name>
</gene>
<dbReference type="AlphaFoldDB" id="D6U7L8"/>
<organism evidence="1 2">
    <name type="scientific">Ktedonobacter racemifer DSM 44963</name>
    <dbReference type="NCBI Taxonomy" id="485913"/>
    <lineage>
        <taxon>Bacteria</taxon>
        <taxon>Bacillati</taxon>
        <taxon>Chloroflexota</taxon>
        <taxon>Ktedonobacteria</taxon>
        <taxon>Ktedonobacterales</taxon>
        <taxon>Ktedonobacteraceae</taxon>
        <taxon>Ktedonobacter</taxon>
    </lineage>
</organism>
<sequence>MHQRQVSFWGWSEQQWGDILERSVAAFVHKHGCDPYGRQDLMVIAYVLGKLTFLSGWAPQEVQRDRVAR</sequence>
<reference evidence="1 2" key="1">
    <citation type="journal article" date="2011" name="Stand. Genomic Sci.">
        <title>Non-contiguous finished genome sequence and contextual data of the filamentous soil bacterium Ktedonobacter racemifer type strain (SOSP1-21).</title>
        <authorList>
            <person name="Chang Y.J."/>
            <person name="Land M."/>
            <person name="Hauser L."/>
            <person name="Chertkov O."/>
            <person name="Del Rio T.G."/>
            <person name="Nolan M."/>
            <person name="Copeland A."/>
            <person name="Tice H."/>
            <person name="Cheng J.F."/>
            <person name="Lucas S."/>
            <person name="Han C."/>
            <person name="Goodwin L."/>
            <person name="Pitluck S."/>
            <person name="Ivanova N."/>
            <person name="Ovchinikova G."/>
            <person name="Pati A."/>
            <person name="Chen A."/>
            <person name="Palaniappan K."/>
            <person name="Mavromatis K."/>
            <person name="Liolios K."/>
            <person name="Brettin T."/>
            <person name="Fiebig A."/>
            <person name="Rohde M."/>
            <person name="Abt B."/>
            <person name="Goker M."/>
            <person name="Detter J.C."/>
            <person name="Woyke T."/>
            <person name="Bristow J."/>
            <person name="Eisen J.A."/>
            <person name="Markowitz V."/>
            <person name="Hugenholtz P."/>
            <person name="Kyrpides N.C."/>
            <person name="Klenk H.P."/>
            <person name="Lapidus A."/>
        </authorList>
    </citation>
    <scope>NUCLEOTIDE SEQUENCE [LARGE SCALE GENOMIC DNA]</scope>
    <source>
        <strain evidence="2">DSM 44963</strain>
    </source>
</reference>
<protein>
    <submittedName>
        <fullName evidence="1">Uncharacterized protein</fullName>
    </submittedName>
</protein>
<accession>D6U7L8</accession>
<dbReference type="InParanoid" id="D6U7L8"/>
<comment type="caution">
    <text evidence="1">The sequence shown here is derived from an EMBL/GenBank/DDBJ whole genome shotgun (WGS) entry which is preliminary data.</text>
</comment>
<evidence type="ECO:0000313" key="2">
    <source>
        <dbReference type="Proteomes" id="UP000004508"/>
    </source>
</evidence>
<dbReference type="EMBL" id="ADVG01000005">
    <property type="protein sequence ID" value="EFH79879.1"/>
    <property type="molecule type" value="Genomic_DNA"/>
</dbReference>
<dbReference type="Proteomes" id="UP000004508">
    <property type="component" value="Unassembled WGS sequence"/>
</dbReference>
<evidence type="ECO:0000313" key="1">
    <source>
        <dbReference type="EMBL" id="EFH79879.1"/>
    </source>
</evidence>
<name>D6U7L8_KTERA</name>